<dbReference type="GO" id="GO:0005829">
    <property type="term" value="C:cytosol"/>
    <property type="evidence" value="ECO:0007669"/>
    <property type="project" value="TreeGrafter"/>
</dbReference>
<dbReference type="InterPro" id="IPR006390">
    <property type="entry name" value="DHP_synth_dom"/>
</dbReference>
<gene>
    <name evidence="10" type="primary">folP</name>
</gene>
<feature type="domain" description="Pterin-binding" evidence="9">
    <location>
        <begin position="14"/>
        <end position="266"/>
    </location>
</feature>
<accession>A0A075FUV5</accession>
<dbReference type="PANTHER" id="PTHR20941:SF1">
    <property type="entry name" value="FOLIC ACID SYNTHESIS PROTEIN FOL1"/>
    <property type="match status" value="1"/>
</dbReference>
<dbReference type="EMBL" id="KF900451">
    <property type="protein sequence ID" value="AIE95420.1"/>
    <property type="molecule type" value="Genomic_DNA"/>
</dbReference>
<dbReference type="SUPFAM" id="SSF51717">
    <property type="entry name" value="Dihydropteroate synthetase-like"/>
    <property type="match status" value="1"/>
</dbReference>
<comment type="catalytic activity">
    <reaction evidence="1">
        <text>(7,8-dihydropterin-6-yl)methyl diphosphate + 4-aminobenzoate = 7,8-dihydropteroate + diphosphate</text>
        <dbReference type="Rhea" id="RHEA:19949"/>
        <dbReference type="ChEBI" id="CHEBI:17836"/>
        <dbReference type="ChEBI" id="CHEBI:17839"/>
        <dbReference type="ChEBI" id="CHEBI:33019"/>
        <dbReference type="ChEBI" id="CHEBI:72950"/>
        <dbReference type="EC" id="2.5.1.15"/>
    </reaction>
</comment>
<evidence type="ECO:0000256" key="6">
    <source>
        <dbReference type="ARBA" id="ARBA00022723"/>
    </source>
</evidence>
<name>A0A075FUV5_9EURY</name>
<dbReference type="InterPro" id="IPR045031">
    <property type="entry name" value="DHP_synth-like"/>
</dbReference>
<dbReference type="FunFam" id="3.20.20.20:FF:000006">
    <property type="entry name" value="Dihydropteroate synthase"/>
    <property type="match status" value="1"/>
</dbReference>
<evidence type="ECO:0000256" key="1">
    <source>
        <dbReference type="ARBA" id="ARBA00000012"/>
    </source>
</evidence>
<reference evidence="10" key="1">
    <citation type="journal article" date="2014" name="Genome Biol. Evol.">
        <title>Pangenome evidence for extensive interdomain horizontal transfer affecting lineage core and shell genes in uncultured planktonic thaumarchaeota and euryarchaeota.</title>
        <authorList>
            <person name="Deschamps P."/>
            <person name="Zivanovic Y."/>
            <person name="Moreira D."/>
            <person name="Rodriguez-Valera F."/>
            <person name="Lopez-Garcia P."/>
        </authorList>
    </citation>
    <scope>NUCLEOTIDE SEQUENCE</scope>
</reference>
<dbReference type="InterPro" id="IPR011005">
    <property type="entry name" value="Dihydropteroate_synth-like_sf"/>
</dbReference>
<evidence type="ECO:0000256" key="7">
    <source>
        <dbReference type="ARBA" id="ARBA00022842"/>
    </source>
</evidence>
<evidence type="ECO:0000259" key="9">
    <source>
        <dbReference type="PROSITE" id="PS50972"/>
    </source>
</evidence>
<evidence type="ECO:0000313" key="10">
    <source>
        <dbReference type="EMBL" id="AIE95420.1"/>
    </source>
</evidence>
<protein>
    <recommendedName>
        <fullName evidence="4">dihydropteroate synthase</fullName>
        <ecNumber evidence="4">2.5.1.15</ecNumber>
    </recommendedName>
</protein>
<dbReference type="GO" id="GO:0046872">
    <property type="term" value="F:metal ion binding"/>
    <property type="evidence" value="ECO:0007669"/>
    <property type="project" value="UniProtKB-KW"/>
</dbReference>
<dbReference type="PROSITE" id="PS00792">
    <property type="entry name" value="DHPS_1"/>
    <property type="match status" value="1"/>
</dbReference>
<evidence type="ECO:0000256" key="5">
    <source>
        <dbReference type="ARBA" id="ARBA00022679"/>
    </source>
</evidence>
<dbReference type="EC" id="2.5.1.15" evidence="4"/>
<dbReference type="PROSITE" id="PS00793">
    <property type="entry name" value="DHPS_2"/>
    <property type="match status" value="1"/>
</dbReference>
<dbReference type="InterPro" id="IPR000489">
    <property type="entry name" value="Pterin-binding_dom"/>
</dbReference>
<dbReference type="Pfam" id="PF00809">
    <property type="entry name" value="Pterin_bind"/>
    <property type="match status" value="1"/>
</dbReference>
<dbReference type="CDD" id="cd00739">
    <property type="entry name" value="DHPS"/>
    <property type="match status" value="1"/>
</dbReference>
<keyword evidence="8" id="KW-0289">Folate biosynthesis</keyword>
<dbReference type="AlphaFoldDB" id="A0A075FUV5"/>
<dbReference type="GO" id="GO:0004156">
    <property type="term" value="F:dihydropteroate synthase activity"/>
    <property type="evidence" value="ECO:0007669"/>
    <property type="project" value="UniProtKB-EC"/>
</dbReference>
<dbReference type="PANTHER" id="PTHR20941">
    <property type="entry name" value="FOLATE SYNTHESIS PROTEINS"/>
    <property type="match status" value="1"/>
</dbReference>
<evidence type="ECO:0000256" key="8">
    <source>
        <dbReference type="ARBA" id="ARBA00022909"/>
    </source>
</evidence>
<evidence type="ECO:0000256" key="2">
    <source>
        <dbReference type="ARBA" id="ARBA00001946"/>
    </source>
</evidence>
<keyword evidence="6" id="KW-0479">Metal-binding</keyword>
<dbReference type="NCBIfam" id="TIGR01496">
    <property type="entry name" value="DHPS"/>
    <property type="match status" value="1"/>
</dbReference>
<keyword evidence="5 10" id="KW-0808">Transferase</keyword>
<organism evidence="10">
    <name type="scientific">uncultured marine group II/III euryarchaeote AD1000_65_H04</name>
    <dbReference type="NCBI Taxonomy" id="1457796"/>
    <lineage>
        <taxon>Archaea</taxon>
        <taxon>Methanobacteriati</taxon>
        <taxon>Methanobacteriota</taxon>
        <taxon>environmental samples</taxon>
    </lineage>
</organism>
<comment type="cofactor">
    <cofactor evidence="2">
        <name>Mg(2+)</name>
        <dbReference type="ChEBI" id="CHEBI:18420"/>
    </cofactor>
</comment>
<keyword evidence="7" id="KW-0460">Magnesium</keyword>
<dbReference type="GO" id="GO:0046656">
    <property type="term" value="P:folic acid biosynthetic process"/>
    <property type="evidence" value="ECO:0007669"/>
    <property type="project" value="UniProtKB-KW"/>
</dbReference>
<dbReference type="PROSITE" id="PS50972">
    <property type="entry name" value="PTERIN_BINDING"/>
    <property type="match status" value="1"/>
</dbReference>
<evidence type="ECO:0000256" key="4">
    <source>
        <dbReference type="ARBA" id="ARBA00012458"/>
    </source>
</evidence>
<evidence type="ECO:0000256" key="3">
    <source>
        <dbReference type="ARBA" id="ARBA00004763"/>
    </source>
</evidence>
<sequence length="273" mass="29678">MSLSLGKLKLDGKCHVMGILNVTPDSFYDGGWHFDSDNARKRIKEMIEEGAEIIDIGGESTRPGSRPVNIEEELERVIPAIEFITDISDIPISIDTQKAEVARKAVEAGACVVNDVGGLRNPEMVRAVAEMKVPVIIMHMQGTPEKMQKNPHYNDTVLDIKNWLEERIKTAETAGIRRSDVIVDPGIGFGKNLRHNLEILGGLDQFKNMAGGVLLGASRKSFIGFLTGADDSDRLTGSLAAAMMGATAGVDLVRVHDVKETRKAIDTINALGF</sequence>
<dbReference type="Gene3D" id="3.20.20.20">
    <property type="entry name" value="Dihydropteroate synthase-like"/>
    <property type="match status" value="1"/>
</dbReference>
<comment type="pathway">
    <text evidence="3">Cofactor biosynthesis; tetrahydrofolate biosynthesis; 7,8-dihydrofolate from 2-amino-4-hydroxy-6-hydroxymethyl-7,8-dihydropteridine diphosphate and 4-aminobenzoate: step 1/2.</text>
</comment>
<dbReference type="GO" id="GO:0046654">
    <property type="term" value="P:tetrahydrofolate biosynthetic process"/>
    <property type="evidence" value="ECO:0007669"/>
    <property type="project" value="TreeGrafter"/>
</dbReference>
<proteinExistence type="predicted"/>